<reference evidence="1" key="2">
    <citation type="journal article" date="2015" name="Data Brief">
        <title>Shoot transcriptome of the giant reed, Arundo donax.</title>
        <authorList>
            <person name="Barrero R.A."/>
            <person name="Guerrero F.D."/>
            <person name="Moolhuijzen P."/>
            <person name="Goolsby J.A."/>
            <person name="Tidwell J."/>
            <person name="Bellgard S.E."/>
            <person name="Bellgard M.I."/>
        </authorList>
    </citation>
    <scope>NUCLEOTIDE SEQUENCE</scope>
    <source>
        <tissue evidence="1">Shoot tissue taken approximately 20 cm above the soil surface</tissue>
    </source>
</reference>
<dbReference type="EMBL" id="GBRH01163838">
    <property type="protein sequence ID" value="JAE34058.1"/>
    <property type="molecule type" value="Transcribed_RNA"/>
</dbReference>
<accession>A0A0A9HMF3</accession>
<sequence length="55" mass="6191">MIKAVRSLPILVFPFKSTISTNSPSYSPLANYTIRPLFYTCLLPPHCAIRIYSMG</sequence>
<reference evidence="1" key="1">
    <citation type="submission" date="2014-09" db="EMBL/GenBank/DDBJ databases">
        <authorList>
            <person name="Magalhaes I.L.F."/>
            <person name="Oliveira U."/>
            <person name="Santos F.R."/>
            <person name="Vidigal T.H.D.A."/>
            <person name="Brescovit A.D."/>
            <person name="Santos A.J."/>
        </authorList>
    </citation>
    <scope>NUCLEOTIDE SEQUENCE</scope>
    <source>
        <tissue evidence="1">Shoot tissue taken approximately 20 cm above the soil surface</tissue>
    </source>
</reference>
<proteinExistence type="predicted"/>
<protein>
    <submittedName>
        <fullName evidence="1">Uncharacterized protein</fullName>
    </submittedName>
</protein>
<evidence type="ECO:0000313" key="1">
    <source>
        <dbReference type="EMBL" id="JAE34058.1"/>
    </source>
</evidence>
<name>A0A0A9HMF3_ARUDO</name>
<dbReference type="AlphaFoldDB" id="A0A0A9HMF3"/>
<organism evidence="1">
    <name type="scientific">Arundo donax</name>
    <name type="common">Giant reed</name>
    <name type="synonym">Donax arundinaceus</name>
    <dbReference type="NCBI Taxonomy" id="35708"/>
    <lineage>
        <taxon>Eukaryota</taxon>
        <taxon>Viridiplantae</taxon>
        <taxon>Streptophyta</taxon>
        <taxon>Embryophyta</taxon>
        <taxon>Tracheophyta</taxon>
        <taxon>Spermatophyta</taxon>
        <taxon>Magnoliopsida</taxon>
        <taxon>Liliopsida</taxon>
        <taxon>Poales</taxon>
        <taxon>Poaceae</taxon>
        <taxon>PACMAD clade</taxon>
        <taxon>Arundinoideae</taxon>
        <taxon>Arundineae</taxon>
        <taxon>Arundo</taxon>
    </lineage>
</organism>